<proteinExistence type="predicted"/>
<dbReference type="Proteomes" id="UP000649289">
    <property type="component" value="Unassembled WGS sequence"/>
</dbReference>
<reference evidence="1 2" key="1">
    <citation type="submission" date="2020-09" db="EMBL/GenBank/DDBJ databases">
        <title>novel species in genus Nocardioides.</title>
        <authorList>
            <person name="Zhang G."/>
        </authorList>
    </citation>
    <scope>NUCLEOTIDE SEQUENCE [LARGE SCALE GENOMIC DNA]</scope>
    <source>
        <strain evidence="1 2">19197</strain>
    </source>
</reference>
<dbReference type="RefSeq" id="WP_191198640.1">
    <property type="nucleotide sequence ID" value="NZ_BAAAPA010000003.1"/>
</dbReference>
<dbReference type="EMBL" id="JACXYY010000002">
    <property type="protein sequence ID" value="MBD3914331.1"/>
    <property type="molecule type" value="Genomic_DNA"/>
</dbReference>
<keyword evidence="2" id="KW-1185">Reference proteome</keyword>
<name>A0ABR8MGW5_9ACTN</name>
<evidence type="ECO:0000313" key="1">
    <source>
        <dbReference type="EMBL" id="MBD3914331.1"/>
    </source>
</evidence>
<comment type="caution">
    <text evidence="1">The sequence shown here is derived from an EMBL/GenBank/DDBJ whole genome shotgun (WGS) entry which is preliminary data.</text>
</comment>
<organism evidence="1 2">
    <name type="scientific">Nocardioides hwasunensis</name>
    <dbReference type="NCBI Taxonomy" id="397258"/>
    <lineage>
        <taxon>Bacteria</taxon>
        <taxon>Bacillati</taxon>
        <taxon>Actinomycetota</taxon>
        <taxon>Actinomycetes</taxon>
        <taxon>Propionibacteriales</taxon>
        <taxon>Nocardioidaceae</taxon>
        <taxon>Nocardioides</taxon>
    </lineage>
</organism>
<protein>
    <submittedName>
        <fullName evidence="1">Uncharacterized protein</fullName>
    </submittedName>
</protein>
<gene>
    <name evidence="1" type="ORF">IEZ25_06860</name>
</gene>
<sequence>MSGPGRVGRLRADVRRRVGGRVAGAVGMDELAHLDATVDSLAVAVRENRELEAPLEGLVDALERDVAEVLAWRSRTGDDGEVGA</sequence>
<evidence type="ECO:0000313" key="2">
    <source>
        <dbReference type="Proteomes" id="UP000649289"/>
    </source>
</evidence>
<accession>A0ABR8MGW5</accession>